<dbReference type="EMBL" id="CAADIF010000008">
    <property type="protein sequence ID" value="VFR73615.1"/>
    <property type="molecule type" value="Genomic_DNA"/>
</dbReference>
<evidence type="ECO:0000259" key="2">
    <source>
        <dbReference type="Pfam" id="PF07510"/>
    </source>
</evidence>
<dbReference type="PANTHER" id="PTHR35149:SF2">
    <property type="entry name" value="DUF262 DOMAIN-CONTAINING PROTEIN"/>
    <property type="match status" value="1"/>
</dbReference>
<reference evidence="4" key="1">
    <citation type="submission" date="2019-03" db="EMBL/GenBank/DDBJ databases">
        <authorList>
            <person name="Danneels B."/>
        </authorList>
    </citation>
    <scope>NUCLEOTIDE SEQUENCE</scope>
</reference>
<dbReference type="AlphaFoldDB" id="A0A484PCM8"/>
<dbReference type="InterPro" id="IPR004919">
    <property type="entry name" value="GmrSD_N"/>
</dbReference>
<dbReference type="PANTHER" id="PTHR35149">
    <property type="entry name" value="SLL5132 PROTEIN"/>
    <property type="match status" value="1"/>
</dbReference>
<evidence type="ECO:0008006" key="6">
    <source>
        <dbReference type="Google" id="ProtNLM"/>
    </source>
</evidence>
<evidence type="ECO:0000259" key="1">
    <source>
        <dbReference type="Pfam" id="PF03235"/>
    </source>
</evidence>
<dbReference type="Pfam" id="PF14267">
    <property type="entry name" value="DUF4357"/>
    <property type="match status" value="1"/>
</dbReference>
<dbReference type="InterPro" id="IPR011089">
    <property type="entry name" value="GmrSD_C"/>
</dbReference>
<dbReference type="Pfam" id="PF03235">
    <property type="entry name" value="GmrSD_N"/>
    <property type="match status" value="1"/>
</dbReference>
<feature type="domain" description="DUF4357" evidence="3">
    <location>
        <begin position="658"/>
        <end position="707"/>
    </location>
</feature>
<feature type="domain" description="GmrSD restriction endonucleases N-terminal" evidence="1">
    <location>
        <begin position="41"/>
        <end position="262"/>
    </location>
</feature>
<evidence type="ECO:0000313" key="5">
    <source>
        <dbReference type="EMBL" id="VFR73615.1"/>
    </source>
</evidence>
<accession>A0A484PCM8</accession>
<dbReference type="EMBL" id="CAADIA010000004">
    <property type="protein sequence ID" value="VFR23692.1"/>
    <property type="molecule type" value="Genomic_DNA"/>
</dbReference>
<organism evidence="4">
    <name type="scientific">plant metagenome</name>
    <dbReference type="NCBI Taxonomy" id="1297885"/>
    <lineage>
        <taxon>unclassified sequences</taxon>
        <taxon>metagenomes</taxon>
        <taxon>organismal metagenomes</taxon>
    </lineage>
</organism>
<protein>
    <recommendedName>
        <fullName evidence="6">RloF</fullName>
    </recommendedName>
</protein>
<sequence length="733" mass="82015">MSRGGENHKYTGAASAALRPSSINHRETMTHTLTAKEQSLAKIFSDDYVFTIPGYQRPYAWGRDQTQELLDDLLGALASAPAQLSEAAPYFLGSIVLIKAEAMPEATVVDGQQRLTTLTLLLSAIRATVGDDELQKDITGCIYEKGSLVKGTQARYRLLLRERDRDFFRQYVQHENGLHVLAQLHTLLPDAQARLRANAQVFMDGLAKLEQAEIVRLVQFVITRCYLVTVATPDLDSAYRIFGVLNSRGLDLSATDILKAEIIGGIEPALRDAYTKKWEDEEEDLGRDEFGDLFSHIRMVYRKAKPQGTLLKEFKEHVVPARQPRSFVDEVLLPMAQAFRELRDADYASTHHAEQVNEHLRWLNRLEFKDWVPPALTFFVRHRQRPYAVLSFFRDLERLGYSMLARKTGVNNRIERFSALTNLVEAGADLSASTSALQLSPEEQHQTYMALNGPLYETHSPRALALLLLRLDHLLSDGSASYQHEVVSVEHVMPQQPAPNSQWAAWVPDKALHQLWVHRLGNLALLSRKKNSSASNRDFAWKKSAYFTKGGTSAFVLTTQVLQHADWTTEVMQQRQDAMLGRLEAHWRLQDRKSKAAQAEALLTDLEEAGDAALFELESTRHGLSAAAKEQGSAFTVLAGSQARLDWSGQPHSYQKLRNDLRNTGALKVSGDGTHLVFTADTPFKSPSSASATVLGRTDNGRNSWRLKGSSITYAAWQDNLPSSQPATGRSED</sequence>
<proteinExistence type="predicted"/>
<evidence type="ECO:0000259" key="3">
    <source>
        <dbReference type="Pfam" id="PF14267"/>
    </source>
</evidence>
<name>A0A484PCM8_9ZZZZ</name>
<evidence type="ECO:0000313" key="4">
    <source>
        <dbReference type="EMBL" id="VFR23692.1"/>
    </source>
</evidence>
<dbReference type="Pfam" id="PF07510">
    <property type="entry name" value="GmrSD_C"/>
    <property type="match status" value="1"/>
</dbReference>
<gene>
    <name evidence="4" type="ORF">ANK1_2010</name>
    <name evidence="5" type="ORF">ANK2_2011</name>
</gene>
<dbReference type="InterPro" id="IPR025579">
    <property type="entry name" value="DUF4357"/>
</dbReference>
<feature type="domain" description="GmrSD restriction endonucleases C-terminal" evidence="2">
    <location>
        <begin position="453"/>
        <end position="580"/>
    </location>
</feature>